<dbReference type="GO" id="GO:0015833">
    <property type="term" value="P:peptide transport"/>
    <property type="evidence" value="ECO:0007669"/>
    <property type="project" value="TreeGrafter"/>
</dbReference>
<reference evidence="3 4" key="1">
    <citation type="submission" date="2018-06" db="EMBL/GenBank/DDBJ databases">
        <authorList>
            <consortium name="Pathogen Informatics"/>
            <person name="Doyle S."/>
        </authorList>
    </citation>
    <scope>NUCLEOTIDE SEQUENCE [LARGE SCALE GENOMIC DNA]</scope>
    <source>
        <strain evidence="3 4">NCTC8261</strain>
    </source>
</reference>
<protein>
    <submittedName>
        <fullName evidence="3">Transport system periplasmic binding protein</fullName>
    </submittedName>
</protein>
<dbReference type="Pfam" id="PF00496">
    <property type="entry name" value="SBP_bac_5"/>
    <property type="match status" value="1"/>
</dbReference>
<evidence type="ECO:0000259" key="2">
    <source>
        <dbReference type="Pfam" id="PF00496"/>
    </source>
</evidence>
<dbReference type="PANTHER" id="PTHR30290">
    <property type="entry name" value="PERIPLASMIC BINDING COMPONENT OF ABC TRANSPORTER"/>
    <property type="match status" value="1"/>
</dbReference>
<dbReference type="InterPro" id="IPR039424">
    <property type="entry name" value="SBP_5"/>
</dbReference>
<dbReference type="Gene3D" id="3.10.105.10">
    <property type="entry name" value="Dipeptide-binding Protein, Domain 3"/>
    <property type="match status" value="1"/>
</dbReference>
<dbReference type="GO" id="GO:0042884">
    <property type="term" value="P:microcin transport"/>
    <property type="evidence" value="ECO:0007669"/>
    <property type="project" value="TreeGrafter"/>
</dbReference>
<dbReference type="SUPFAM" id="SSF53850">
    <property type="entry name" value="Periplasmic binding protein-like II"/>
    <property type="match status" value="1"/>
</dbReference>
<dbReference type="EMBL" id="UGXT01000002">
    <property type="protein sequence ID" value="SUH36298.1"/>
    <property type="molecule type" value="Genomic_DNA"/>
</dbReference>
<feature type="domain" description="Solute-binding protein family 5" evidence="2">
    <location>
        <begin position="51"/>
        <end position="151"/>
    </location>
</feature>
<proteinExistence type="predicted"/>
<name>A0A379WRP8_SALET</name>
<evidence type="ECO:0000313" key="3">
    <source>
        <dbReference type="EMBL" id="SUH36298.1"/>
    </source>
</evidence>
<dbReference type="GO" id="GO:1904680">
    <property type="term" value="F:peptide transmembrane transporter activity"/>
    <property type="evidence" value="ECO:0007669"/>
    <property type="project" value="TreeGrafter"/>
</dbReference>
<keyword evidence="1" id="KW-0732">Signal</keyword>
<organism evidence="3 4">
    <name type="scientific">Salmonella enterica I</name>
    <dbReference type="NCBI Taxonomy" id="59201"/>
    <lineage>
        <taxon>Bacteria</taxon>
        <taxon>Pseudomonadati</taxon>
        <taxon>Pseudomonadota</taxon>
        <taxon>Gammaproteobacteria</taxon>
        <taxon>Enterobacterales</taxon>
        <taxon>Enterobacteriaceae</taxon>
        <taxon>Salmonella</taxon>
    </lineage>
</organism>
<dbReference type="GO" id="GO:0030288">
    <property type="term" value="C:outer membrane-bounded periplasmic space"/>
    <property type="evidence" value="ECO:0007669"/>
    <property type="project" value="TreeGrafter"/>
</dbReference>
<dbReference type="PANTHER" id="PTHR30290:SF64">
    <property type="entry name" value="ABC TRANSPORTER PERIPLASMIC BINDING PROTEIN"/>
    <property type="match status" value="1"/>
</dbReference>
<dbReference type="InterPro" id="IPR000914">
    <property type="entry name" value="SBP_5_dom"/>
</dbReference>
<evidence type="ECO:0000256" key="1">
    <source>
        <dbReference type="ARBA" id="ARBA00022729"/>
    </source>
</evidence>
<accession>A0A379WRP8</accession>
<gene>
    <name evidence="3" type="primary">yejA_1</name>
    <name evidence="3" type="ORF">NCTC8261_02550</name>
</gene>
<sequence length="258" mass="29500">MPGAEPTVTSRIPSTPPEITLTPMSWYLLAPMKKDLPPEVFTQIYQPPVSNGDGYDRENLLKADALLTQAGWVINGQQRVNSVTGKPLTFELLLPASSNSQWVLPFQHNLQRLGITMTIRQVDNSQLTNRMRSRDYDMMPRLWRAMPGPAPIYKSHGHRNTLTPVYTLPAYKARVVDKLIAQIIAAQGDKAKLVPLGRALDRVLTWNYYMLPMWYMAQDRLAWWDKFSHPAIRPVYTIGLDTWWYDVNKAAKLPAARR</sequence>
<evidence type="ECO:0000313" key="4">
    <source>
        <dbReference type="Proteomes" id="UP000254712"/>
    </source>
</evidence>
<dbReference type="Proteomes" id="UP000254712">
    <property type="component" value="Unassembled WGS sequence"/>
</dbReference>
<dbReference type="AlphaFoldDB" id="A0A379WRP8"/>